<gene>
    <name evidence="2" type="ORF">A4S15_07990</name>
</gene>
<name>A0A1W9HYI2_9HYPH</name>
<evidence type="ECO:0000259" key="1">
    <source>
        <dbReference type="Pfam" id="PF12358"/>
    </source>
</evidence>
<evidence type="ECO:0000313" key="2">
    <source>
        <dbReference type="EMBL" id="OQW52311.1"/>
    </source>
</evidence>
<accession>A0A1W9HYI2</accession>
<proteinExistence type="predicted"/>
<dbReference type="RefSeq" id="WP_376802334.1">
    <property type="nucleotide sequence ID" value="NZ_DBNB01000034.1"/>
</dbReference>
<organism evidence="2 3">
    <name type="scientific">Candidatus Raskinella chloraquaticus</name>
    <dbReference type="NCBI Taxonomy" id="1951219"/>
    <lineage>
        <taxon>Bacteria</taxon>
        <taxon>Pseudomonadati</taxon>
        <taxon>Pseudomonadota</taxon>
        <taxon>Alphaproteobacteria</taxon>
        <taxon>Hyphomicrobiales</taxon>
        <taxon>Phreatobacteraceae</taxon>
        <taxon>Candidatus Raskinella</taxon>
    </lineage>
</organism>
<protein>
    <recommendedName>
        <fullName evidence="1">DUF3644 domain-containing protein</fullName>
    </recommendedName>
</protein>
<dbReference type="AlphaFoldDB" id="A0A1W9HYI2"/>
<comment type="caution">
    <text evidence="2">The sequence shown here is derived from an EMBL/GenBank/DDBJ whole genome shotgun (WGS) entry which is preliminary data.</text>
</comment>
<dbReference type="EMBL" id="LWDL01000013">
    <property type="protein sequence ID" value="OQW52311.1"/>
    <property type="molecule type" value="Genomic_DNA"/>
</dbReference>
<evidence type="ECO:0000313" key="3">
    <source>
        <dbReference type="Proteomes" id="UP000192872"/>
    </source>
</evidence>
<dbReference type="InterPro" id="IPR022104">
    <property type="entry name" value="DUF3644"/>
</dbReference>
<sequence>MPVRKRGNSLEKWEVALIKAMVAKGDWPNDQDILAYFTRPTRSINHRAIGEIRRGQKHAAVKAASAEALADFLAIWPDIDPQTGLSIRGDELLIKAREAMIAAVHIFNGAGLTFRAELFIVTSIIAWTYLLHAWFRREGIDYRHVKAGGTVQKTKQGENCYWELGKCLRHAQCPIPAGAIKNLDFLIELRHEIEHRSTSRLDDAVSAKLQACCINFNEAIKSLFGAQYGLERRLPIALQFVTFSSDQRAVLKKASSLPPNISTMMETFHNSLSPAEQADPQFAYRVAFVPKVGNRASNADLAVEFLKADSEEAKEINRVLLKEVEKKRYTPTQVVEMMNGEGFPNFKINHHTELWQALDAKSAAKNFGCAGDYKGTWVWYDAWVAGVRAHCQEQGEKYR</sequence>
<dbReference type="Pfam" id="PF12358">
    <property type="entry name" value="DUF3644"/>
    <property type="match status" value="1"/>
</dbReference>
<feature type="domain" description="DUF3644" evidence="1">
    <location>
        <begin position="91"/>
        <end position="272"/>
    </location>
</feature>
<dbReference type="Proteomes" id="UP000192872">
    <property type="component" value="Unassembled WGS sequence"/>
</dbReference>
<reference evidence="2 3" key="1">
    <citation type="journal article" date="2017" name="Water Res.">
        <title>Comammox in drinking water systems.</title>
        <authorList>
            <person name="Wang Y."/>
            <person name="Ma L."/>
            <person name="Mao Y."/>
            <person name="Jiang X."/>
            <person name="Xia Y."/>
            <person name="Yu K."/>
            <person name="Li B."/>
            <person name="Zhang T."/>
        </authorList>
    </citation>
    <scope>NUCLEOTIDE SEQUENCE [LARGE SCALE GENOMIC DNA]</scope>
    <source>
        <strain evidence="2">SG_bin8</strain>
    </source>
</reference>